<gene>
    <name evidence="1" type="ORF">BpHYR1_048187</name>
</gene>
<comment type="caution">
    <text evidence="1">The sequence shown here is derived from an EMBL/GenBank/DDBJ whole genome shotgun (WGS) entry which is preliminary data.</text>
</comment>
<keyword evidence="1" id="KW-0808">Transferase</keyword>
<protein>
    <submittedName>
        <fullName evidence="1">RNA-directed DNA polymerase from mobile element jockey</fullName>
    </submittedName>
</protein>
<dbReference type="Proteomes" id="UP000276133">
    <property type="component" value="Unassembled WGS sequence"/>
</dbReference>
<accession>A0A3M7RZB5</accession>
<keyword evidence="2" id="KW-1185">Reference proteome</keyword>
<dbReference type="EMBL" id="REGN01002343">
    <property type="protein sequence ID" value="RNA28779.1"/>
    <property type="molecule type" value="Genomic_DNA"/>
</dbReference>
<organism evidence="1 2">
    <name type="scientific">Brachionus plicatilis</name>
    <name type="common">Marine rotifer</name>
    <name type="synonym">Brachionus muelleri</name>
    <dbReference type="NCBI Taxonomy" id="10195"/>
    <lineage>
        <taxon>Eukaryota</taxon>
        <taxon>Metazoa</taxon>
        <taxon>Spiralia</taxon>
        <taxon>Gnathifera</taxon>
        <taxon>Rotifera</taxon>
        <taxon>Eurotatoria</taxon>
        <taxon>Monogononta</taxon>
        <taxon>Pseudotrocha</taxon>
        <taxon>Ploima</taxon>
        <taxon>Brachionidae</taxon>
        <taxon>Brachionus</taxon>
    </lineage>
</organism>
<dbReference type="OrthoDB" id="426210at2759"/>
<evidence type="ECO:0000313" key="2">
    <source>
        <dbReference type="Proteomes" id="UP000276133"/>
    </source>
</evidence>
<dbReference type="GO" id="GO:0003964">
    <property type="term" value="F:RNA-directed DNA polymerase activity"/>
    <property type="evidence" value="ECO:0007669"/>
    <property type="project" value="UniProtKB-KW"/>
</dbReference>
<name>A0A3M7RZB5_BRAPC</name>
<reference evidence="1 2" key="1">
    <citation type="journal article" date="2018" name="Sci. Rep.">
        <title>Genomic signatures of local adaptation to the degree of environmental predictability in rotifers.</title>
        <authorList>
            <person name="Franch-Gras L."/>
            <person name="Hahn C."/>
            <person name="Garcia-Roger E.M."/>
            <person name="Carmona M.J."/>
            <person name="Serra M."/>
            <person name="Gomez A."/>
        </authorList>
    </citation>
    <scope>NUCLEOTIDE SEQUENCE [LARGE SCALE GENOMIC DNA]</scope>
    <source>
        <strain evidence="1">HYR1</strain>
    </source>
</reference>
<keyword evidence="1" id="KW-0548">Nucleotidyltransferase</keyword>
<evidence type="ECO:0000313" key="1">
    <source>
        <dbReference type="EMBL" id="RNA28779.1"/>
    </source>
</evidence>
<dbReference type="AlphaFoldDB" id="A0A3M7RZB5"/>
<proteinExistence type="predicted"/>
<keyword evidence="1" id="KW-0695">RNA-directed DNA polymerase</keyword>
<sequence>MEFAVGAWNPYRRNDIDVIEQVQRRFSKLVPELKGKPYFERREALGWSNLEERPNLINSIKDARRLIENIFTKRLRLIYNEVKEVLKTQDQLELEKFKTAIKEIQNKKKLEIGWRN</sequence>